<dbReference type="Proteomes" id="UP000603317">
    <property type="component" value="Unassembled WGS sequence"/>
</dbReference>
<dbReference type="EMBL" id="BMID01000001">
    <property type="protein sequence ID" value="GGA11647.1"/>
    <property type="molecule type" value="Genomic_DNA"/>
</dbReference>
<comment type="caution">
    <text evidence="12">The sequence shown here is derived from an EMBL/GenBank/DDBJ whole genome shotgun (WGS) entry which is preliminary data.</text>
</comment>
<keyword evidence="4 9" id="KW-0812">Transmembrane</keyword>
<evidence type="ECO:0000256" key="9">
    <source>
        <dbReference type="HAMAP-Rule" id="MF_00161"/>
    </source>
</evidence>
<feature type="active site" evidence="9">
    <location>
        <position position="127"/>
    </location>
</feature>
<comment type="catalytic activity">
    <reaction evidence="9">
        <text>Release of signal peptides from bacterial membrane prolipoproteins. Hydrolyzes -Xaa-Yaa-Zaa-|-(S,diacylglyceryl)Cys-, in which Xaa is hydrophobic (preferably Leu), and Yaa (Ala or Ser) and Zaa (Gly or Ala) have small, neutral side chains.</text>
        <dbReference type="EC" id="3.4.23.36"/>
    </reaction>
</comment>
<comment type="similarity">
    <text evidence="1 9 10">Belongs to the peptidase A8 family.</text>
</comment>
<sequence>MSVDFTSALWKRRWIGLAVALAVFVLDQFVKWAMIGPLDLRNLEHIPLLPFFDLTWAENRGVSLGLFRADSMEQRLMLVGFTALIAVVVFVWMLREKAKWDILALALILGGALGNIRDRINYGYVVDYADLHIGSFRPFLIFNLADVAITFGVLIILARSFFFSDKDPMKDPSLLDAKDETGDLAPEKTT</sequence>
<dbReference type="PRINTS" id="PR00781">
    <property type="entry name" value="LIPOSIGPTASE"/>
</dbReference>
<dbReference type="NCBIfam" id="TIGR00077">
    <property type="entry name" value="lspA"/>
    <property type="match status" value="1"/>
</dbReference>
<keyword evidence="7 9" id="KW-1133">Transmembrane helix</keyword>
<feature type="transmembrane region" description="Helical" evidence="9">
    <location>
        <begin position="14"/>
        <end position="35"/>
    </location>
</feature>
<feature type="compositionally biased region" description="Basic and acidic residues" evidence="11">
    <location>
        <begin position="176"/>
        <end position="190"/>
    </location>
</feature>
<protein>
    <recommendedName>
        <fullName evidence="9">Lipoprotein signal peptidase</fullName>
        <ecNumber evidence="9">3.4.23.36</ecNumber>
    </recommendedName>
    <alternativeName>
        <fullName evidence="9">Prolipoprotein signal peptidase</fullName>
    </alternativeName>
    <alternativeName>
        <fullName evidence="9">Signal peptidase II</fullName>
        <shortName evidence="9">SPase II</shortName>
    </alternativeName>
</protein>
<dbReference type="PANTHER" id="PTHR33695">
    <property type="entry name" value="LIPOPROTEIN SIGNAL PEPTIDASE"/>
    <property type="match status" value="1"/>
</dbReference>
<evidence type="ECO:0000256" key="3">
    <source>
        <dbReference type="ARBA" id="ARBA00022670"/>
    </source>
</evidence>
<evidence type="ECO:0000256" key="10">
    <source>
        <dbReference type="RuleBase" id="RU004181"/>
    </source>
</evidence>
<proteinExistence type="inferred from homology"/>
<evidence type="ECO:0000256" key="8">
    <source>
        <dbReference type="ARBA" id="ARBA00023136"/>
    </source>
</evidence>
<keyword evidence="12" id="KW-0449">Lipoprotein</keyword>
<reference evidence="13" key="1">
    <citation type="journal article" date="2019" name="Int. J. Syst. Evol. Microbiol.">
        <title>The Global Catalogue of Microorganisms (GCM) 10K type strain sequencing project: providing services to taxonomists for standard genome sequencing and annotation.</title>
        <authorList>
            <consortium name="The Broad Institute Genomics Platform"/>
            <consortium name="The Broad Institute Genome Sequencing Center for Infectious Disease"/>
            <person name="Wu L."/>
            <person name="Ma J."/>
        </authorList>
    </citation>
    <scope>NUCLEOTIDE SEQUENCE [LARGE SCALE GENOMIC DNA]</scope>
    <source>
        <strain evidence="13">CGMCC 1.15297</strain>
    </source>
</reference>
<comment type="pathway">
    <text evidence="9">Protein modification; lipoprotein biosynthesis (signal peptide cleavage).</text>
</comment>
<dbReference type="Pfam" id="PF01252">
    <property type="entry name" value="Peptidase_A8"/>
    <property type="match status" value="1"/>
</dbReference>
<comment type="function">
    <text evidence="9">This protein specifically catalyzes the removal of signal peptides from prolipoproteins.</text>
</comment>
<feature type="region of interest" description="Disordered" evidence="11">
    <location>
        <begin position="170"/>
        <end position="190"/>
    </location>
</feature>
<dbReference type="HAMAP" id="MF_00161">
    <property type="entry name" value="LspA"/>
    <property type="match status" value="1"/>
</dbReference>
<keyword evidence="6 9" id="KW-0378">Hydrolase</keyword>
<keyword evidence="2 9" id="KW-1003">Cell membrane</keyword>
<dbReference type="EC" id="3.4.23.36" evidence="9"/>
<keyword evidence="5 9" id="KW-0064">Aspartyl protease</keyword>
<feature type="transmembrane region" description="Helical" evidence="9">
    <location>
        <begin position="102"/>
        <end position="120"/>
    </location>
</feature>
<name>A0ABQ1FGI3_9SPHN</name>
<evidence type="ECO:0000256" key="1">
    <source>
        <dbReference type="ARBA" id="ARBA00006139"/>
    </source>
</evidence>
<feature type="transmembrane region" description="Helical" evidence="9">
    <location>
        <begin position="140"/>
        <end position="162"/>
    </location>
</feature>
<evidence type="ECO:0000313" key="13">
    <source>
        <dbReference type="Proteomes" id="UP000603317"/>
    </source>
</evidence>
<dbReference type="RefSeq" id="WP_188642809.1">
    <property type="nucleotide sequence ID" value="NZ_BMID01000001.1"/>
</dbReference>
<comment type="subcellular location">
    <subcellularLocation>
        <location evidence="9">Cell membrane</location>
        <topology evidence="9">Multi-pass membrane protein</topology>
    </subcellularLocation>
</comment>
<dbReference type="PANTHER" id="PTHR33695:SF1">
    <property type="entry name" value="LIPOPROTEIN SIGNAL PEPTIDASE"/>
    <property type="match status" value="1"/>
</dbReference>
<evidence type="ECO:0000256" key="7">
    <source>
        <dbReference type="ARBA" id="ARBA00022989"/>
    </source>
</evidence>
<keyword evidence="13" id="KW-1185">Reference proteome</keyword>
<gene>
    <name evidence="9 12" type="primary">lspA</name>
    <name evidence="12" type="ORF">GCM10010923_22830</name>
</gene>
<evidence type="ECO:0000256" key="5">
    <source>
        <dbReference type="ARBA" id="ARBA00022750"/>
    </source>
</evidence>
<evidence type="ECO:0000256" key="4">
    <source>
        <dbReference type="ARBA" id="ARBA00022692"/>
    </source>
</evidence>
<feature type="transmembrane region" description="Helical" evidence="9">
    <location>
        <begin position="76"/>
        <end position="95"/>
    </location>
</feature>
<evidence type="ECO:0000256" key="6">
    <source>
        <dbReference type="ARBA" id="ARBA00022801"/>
    </source>
</evidence>
<evidence type="ECO:0000256" key="11">
    <source>
        <dbReference type="SAM" id="MobiDB-lite"/>
    </source>
</evidence>
<evidence type="ECO:0000313" key="12">
    <source>
        <dbReference type="EMBL" id="GGA11647.1"/>
    </source>
</evidence>
<keyword evidence="3 9" id="KW-0645">Protease</keyword>
<evidence type="ECO:0000256" key="2">
    <source>
        <dbReference type="ARBA" id="ARBA00022475"/>
    </source>
</evidence>
<dbReference type="InterPro" id="IPR001872">
    <property type="entry name" value="Peptidase_A8"/>
</dbReference>
<accession>A0ABQ1FGI3</accession>
<feature type="active site" evidence="9">
    <location>
        <position position="146"/>
    </location>
</feature>
<keyword evidence="8 9" id="KW-0472">Membrane</keyword>
<organism evidence="12 13">
    <name type="scientific">Blastomonas marina</name>
    <dbReference type="NCBI Taxonomy" id="1867408"/>
    <lineage>
        <taxon>Bacteria</taxon>
        <taxon>Pseudomonadati</taxon>
        <taxon>Pseudomonadota</taxon>
        <taxon>Alphaproteobacteria</taxon>
        <taxon>Sphingomonadales</taxon>
        <taxon>Sphingomonadaceae</taxon>
        <taxon>Blastomonas</taxon>
    </lineage>
</organism>